<reference evidence="3" key="1">
    <citation type="submission" date="2024-05" db="EMBL/GenBank/DDBJ databases">
        <title>30 novel species of actinomycetes from the DSMZ collection.</title>
        <authorList>
            <person name="Nouioui I."/>
        </authorList>
    </citation>
    <scope>NUCLEOTIDE SEQUENCE</scope>
    <source>
        <strain evidence="3">DSM 40473</strain>
    </source>
</reference>
<dbReference type="PROSITE" id="PS51257">
    <property type="entry name" value="PROKAR_LIPOPROTEIN"/>
    <property type="match status" value="1"/>
</dbReference>
<protein>
    <submittedName>
        <fullName evidence="3">Aldo/keto reductase</fullName>
        <ecNumber evidence="3">1.1.1.-</ecNumber>
    </submittedName>
</protein>
<dbReference type="CDD" id="cd19076">
    <property type="entry name" value="AKR_AKR13A_13D"/>
    <property type="match status" value="1"/>
</dbReference>
<evidence type="ECO:0000259" key="2">
    <source>
        <dbReference type="Pfam" id="PF00248"/>
    </source>
</evidence>
<dbReference type="EMBL" id="JAVRFI010000018">
    <property type="protein sequence ID" value="MDT0452167.1"/>
    <property type="molecule type" value="Genomic_DNA"/>
</dbReference>
<evidence type="ECO:0000313" key="4">
    <source>
        <dbReference type="Proteomes" id="UP001180531"/>
    </source>
</evidence>
<evidence type="ECO:0000256" key="1">
    <source>
        <dbReference type="ARBA" id="ARBA00023002"/>
    </source>
</evidence>
<evidence type="ECO:0000313" key="3">
    <source>
        <dbReference type="EMBL" id="MDT0452167.1"/>
    </source>
</evidence>
<dbReference type="Pfam" id="PF00248">
    <property type="entry name" value="Aldo_ket_red"/>
    <property type="match status" value="1"/>
</dbReference>
<dbReference type="Proteomes" id="UP001180531">
    <property type="component" value="Unassembled WGS sequence"/>
</dbReference>
<dbReference type="EC" id="1.1.1.-" evidence="3"/>
<dbReference type="RefSeq" id="WP_311613654.1">
    <property type="nucleotide sequence ID" value="NZ_JAVRFI010000018.1"/>
</dbReference>
<sequence>MRTRQLSGTGPLVGAIGLGCMGMSWGYAESRRDDELSVAVIEQALDSGVTLIDTADVYGDGHNESLVGRVLARRRDEAVVATKVGMVVTDLATRAMRRDGSPAHIRRSAEASLRRLGTDVIDLYYLHRVDPAVPLEESWGQLSELVREGKVRRLGLSEVTVEEAERAHRVHPVSAVQSELSLWTRDAQAPGTDVVGWCAANGAAFVPFAPLGRGFLTGSFERPDFEEGDFRATNPRFGDAAFAANLRIVEAVRSVAARHGATPAQVAIAWTLAQGEHVVPIPGTKNPRYLADNIGAAALRLSPEDLAELNAVPAPVGDRY</sequence>
<keyword evidence="4" id="KW-1185">Reference proteome</keyword>
<dbReference type="InterPro" id="IPR023210">
    <property type="entry name" value="NADP_OxRdtase_dom"/>
</dbReference>
<feature type="domain" description="NADP-dependent oxidoreductase" evidence="2">
    <location>
        <begin position="16"/>
        <end position="312"/>
    </location>
</feature>
<accession>A0ABU2STH0</accession>
<dbReference type="GO" id="GO:0016491">
    <property type="term" value="F:oxidoreductase activity"/>
    <property type="evidence" value="ECO:0007669"/>
    <property type="project" value="UniProtKB-KW"/>
</dbReference>
<gene>
    <name evidence="3" type="ORF">RM609_24220</name>
</gene>
<name>A0ABU2STH0_9ACTN</name>
<dbReference type="Gene3D" id="3.20.20.100">
    <property type="entry name" value="NADP-dependent oxidoreductase domain"/>
    <property type="match status" value="1"/>
</dbReference>
<comment type="caution">
    <text evidence="3">The sequence shown here is derived from an EMBL/GenBank/DDBJ whole genome shotgun (WGS) entry which is preliminary data.</text>
</comment>
<proteinExistence type="predicted"/>
<dbReference type="InterPro" id="IPR036812">
    <property type="entry name" value="NAD(P)_OxRdtase_dom_sf"/>
</dbReference>
<dbReference type="InterPro" id="IPR050791">
    <property type="entry name" value="Aldo-Keto_reductase"/>
</dbReference>
<organism evidence="3 4">
    <name type="scientific">Streptomyces hesseae</name>
    <dbReference type="NCBI Taxonomy" id="3075519"/>
    <lineage>
        <taxon>Bacteria</taxon>
        <taxon>Bacillati</taxon>
        <taxon>Actinomycetota</taxon>
        <taxon>Actinomycetes</taxon>
        <taxon>Kitasatosporales</taxon>
        <taxon>Streptomycetaceae</taxon>
        <taxon>Streptomyces</taxon>
    </lineage>
</organism>
<dbReference type="SUPFAM" id="SSF51430">
    <property type="entry name" value="NAD(P)-linked oxidoreductase"/>
    <property type="match status" value="1"/>
</dbReference>
<dbReference type="PANTHER" id="PTHR43625">
    <property type="entry name" value="AFLATOXIN B1 ALDEHYDE REDUCTASE"/>
    <property type="match status" value="1"/>
</dbReference>
<dbReference type="PANTHER" id="PTHR43625:SF40">
    <property type="entry name" value="ALDO-KETO REDUCTASE YAKC [NADP(+)]"/>
    <property type="match status" value="1"/>
</dbReference>
<keyword evidence="1 3" id="KW-0560">Oxidoreductase</keyword>